<feature type="domain" description="NADH:quinone oxidoreductase/Mrp antiporter transmembrane" evidence="9">
    <location>
        <begin position="128"/>
        <end position="417"/>
    </location>
</feature>
<reference evidence="11" key="1">
    <citation type="submission" date="2016-06" db="EMBL/GenBank/DDBJ databases">
        <authorList>
            <person name="Rodrigo-Torres L."/>
            <person name="Arahal R.D."/>
            <person name="Lucena T."/>
        </authorList>
    </citation>
    <scope>NUCLEOTIDE SEQUENCE [LARGE SCALE GENOMIC DNA]</scope>
    <source>
        <strain evidence="11">CECT8203</strain>
    </source>
</reference>
<dbReference type="Pfam" id="PF00361">
    <property type="entry name" value="Proton_antipo_M"/>
    <property type="match status" value="1"/>
</dbReference>
<dbReference type="InterPro" id="IPR001750">
    <property type="entry name" value="ND/Mrp_TM"/>
</dbReference>
<feature type="transmembrane region" description="Helical" evidence="8">
    <location>
        <begin position="403"/>
        <end position="421"/>
    </location>
</feature>
<dbReference type="GO" id="GO:0005886">
    <property type="term" value="C:plasma membrane"/>
    <property type="evidence" value="ECO:0007669"/>
    <property type="project" value="UniProtKB-SubCell"/>
</dbReference>
<gene>
    <name evidence="10" type="primary">mrpD</name>
    <name evidence="10" type="ORF">VTH8203_01243</name>
</gene>
<evidence type="ECO:0000256" key="3">
    <source>
        <dbReference type="ARBA" id="ARBA00022475"/>
    </source>
</evidence>
<evidence type="ECO:0000256" key="6">
    <source>
        <dbReference type="ARBA" id="ARBA00023136"/>
    </source>
</evidence>
<dbReference type="PRINTS" id="PR01437">
    <property type="entry name" value="NUOXDRDTASE4"/>
</dbReference>
<feature type="transmembrane region" description="Helical" evidence="8">
    <location>
        <begin position="207"/>
        <end position="228"/>
    </location>
</feature>
<evidence type="ECO:0000259" key="9">
    <source>
        <dbReference type="Pfam" id="PF00361"/>
    </source>
</evidence>
<keyword evidence="3" id="KW-1003">Cell membrane</keyword>
<feature type="transmembrane region" description="Helical" evidence="8">
    <location>
        <begin position="69"/>
        <end position="96"/>
    </location>
</feature>
<keyword evidence="6 8" id="KW-0472">Membrane</keyword>
<comment type="subcellular location">
    <subcellularLocation>
        <location evidence="1">Cell membrane</location>
        <topology evidence="1">Multi-pass membrane protein</topology>
    </subcellularLocation>
    <subcellularLocation>
        <location evidence="7">Membrane</location>
        <topology evidence="7">Multi-pass membrane protein</topology>
    </subcellularLocation>
</comment>
<dbReference type="GO" id="GO:0008137">
    <property type="term" value="F:NADH dehydrogenase (ubiquinone) activity"/>
    <property type="evidence" value="ECO:0007669"/>
    <property type="project" value="InterPro"/>
</dbReference>
<dbReference type="InterPro" id="IPR050586">
    <property type="entry name" value="CPA3_Na-H_Antiporter_D"/>
</dbReference>
<keyword evidence="4 7" id="KW-0812">Transmembrane</keyword>
<dbReference type="PANTHER" id="PTHR42703:SF1">
    <property type="entry name" value="NA(+)_H(+) ANTIPORTER SUBUNIT D1"/>
    <property type="match status" value="1"/>
</dbReference>
<dbReference type="InterPro" id="IPR003918">
    <property type="entry name" value="NADH_UbQ_OxRdtase"/>
</dbReference>
<evidence type="ECO:0000313" key="11">
    <source>
        <dbReference type="Proteomes" id="UP000219336"/>
    </source>
</evidence>
<feature type="transmembrane region" description="Helical" evidence="8">
    <location>
        <begin position="307"/>
        <end position="323"/>
    </location>
</feature>
<keyword evidence="11" id="KW-1185">Reference proteome</keyword>
<keyword evidence="5 8" id="KW-1133">Transmembrane helix</keyword>
<feature type="transmembrane region" description="Helical" evidence="8">
    <location>
        <begin position="28"/>
        <end position="49"/>
    </location>
</feature>
<dbReference type="RefSeq" id="WP_096992882.1">
    <property type="nucleotide sequence ID" value="NZ_JBHSII010000001.1"/>
</dbReference>
<dbReference type="GO" id="GO:0042773">
    <property type="term" value="P:ATP synthesis coupled electron transport"/>
    <property type="evidence" value="ECO:0007669"/>
    <property type="project" value="InterPro"/>
</dbReference>
<evidence type="ECO:0000256" key="8">
    <source>
        <dbReference type="SAM" id="Phobius"/>
    </source>
</evidence>
<protein>
    <submittedName>
        <fullName evidence="10">Na(+)/H(+) antiporter subunit D</fullName>
    </submittedName>
</protein>
<name>A0A240EG09_9VIBR</name>
<dbReference type="AlphaFoldDB" id="A0A240EG09"/>
<comment type="similarity">
    <text evidence="2">Belongs to the CPA3 antiporters (TC 2.A.63) subunit D family.</text>
</comment>
<accession>A0A240EG09</accession>
<feature type="transmembrane region" description="Helical" evidence="8">
    <location>
        <begin position="367"/>
        <end position="383"/>
    </location>
</feature>
<evidence type="ECO:0000256" key="7">
    <source>
        <dbReference type="RuleBase" id="RU000320"/>
    </source>
</evidence>
<dbReference type="OrthoDB" id="9768329at2"/>
<evidence type="ECO:0000256" key="2">
    <source>
        <dbReference type="ARBA" id="ARBA00005346"/>
    </source>
</evidence>
<feature type="transmembrane region" description="Helical" evidence="8">
    <location>
        <begin position="273"/>
        <end position="295"/>
    </location>
</feature>
<feature type="transmembrane region" description="Helical" evidence="8">
    <location>
        <begin position="132"/>
        <end position="151"/>
    </location>
</feature>
<feature type="transmembrane region" description="Helical" evidence="8">
    <location>
        <begin position="240"/>
        <end position="261"/>
    </location>
</feature>
<sequence length="497" mass="54143">MSLWLTLPVVLSVLTSALVFFSRNHVRYVEWISGVSALITLLASVMLFADVTTLGPQAVAFGQWAAPFGIVFVADMLSAGMVVMTAFIGVIIVFYVMADLRPKPSYSLFHSLIHILLAGVYGAFLTGDIFNLYVWFEVMLIASFGLMVLDATREQVDGAVKYVMLNLISTLMFLLAIGLLYGATGTLNLADLHGKVASIHSQTQSTVAVLFLFAFAIKSALFPLFAWLPASYHTLPSGVVALFAALLTKVGIYALMRMFTLVFPLSDSGWQPLMLWIAGLTMLAGVLGAASQFNVKKILSFHSISQLGYMAMGLAIATPLALAGTIFYIVHHIIVKSNLFLIGGVLERKYGTSELRHLGGVYKSTPLLAFLFLIPAFSLAGFPPLSGFWGKFLVIRDSLHVEYYWLAGTALFVGLLTLFSMTKIWSEAFWKPQPENKPAKKLCKKTKVLYYAPIISLTSMALLFGFIAEPFFQLAMGAAEQLLDPSAYINAVLGGGA</sequence>
<dbReference type="EMBL" id="OANU01000011">
    <property type="protein sequence ID" value="SNX47628.1"/>
    <property type="molecule type" value="Genomic_DNA"/>
</dbReference>
<dbReference type="PANTHER" id="PTHR42703">
    <property type="entry name" value="NADH DEHYDROGENASE"/>
    <property type="match status" value="1"/>
</dbReference>
<feature type="transmembrane region" description="Helical" evidence="8">
    <location>
        <begin position="448"/>
        <end position="468"/>
    </location>
</feature>
<evidence type="ECO:0000313" key="10">
    <source>
        <dbReference type="EMBL" id="SNX47628.1"/>
    </source>
</evidence>
<feature type="transmembrane region" description="Helical" evidence="8">
    <location>
        <begin position="6"/>
        <end position="21"/>
    </location>
</feature>
<evidence type="ECO:0000256" key="5">
    <source>
        <dbReference type="ARBA" id="ARBA00022989"/>
    </source>
</evidence>
<feature type="transmembrane region" description="Helical" evidence="8">
    <location>
        <begin position="108"/>
        <end position="126"/>
    </location>
</feature>
<feature type="transmembrane region" description="Helical" evidence="8">
    <location>
        <begin position="329"/>
        <end position="346"/>
    </location>
</feature>
<dbReference type="Proteomes" id="UP000219336">
    <property type="component" value="Unassembled WGS sequence"/>
</dbReference>
<evidence type="ECO:0000256" key="1">
    <source>
        <dbReference type="ARBA" id="ARBA00004651"/>
    </source>
</evidence>
<evidence type="ECO:0000256" key="4">
    <source>
        <dbReference type="ARBA" id="ARBA00022692"/>
    </source>
</evidence>
<proteinExistence type="inferred from homology"/>
<organism evidence="10 11">
    <name type="scientific">Vibrio thalassae</name>
    <dbReference type="NCBI Taxonomy" id="1243014"/>
    <lineage>
        <taxon>Bacteria</taxon>
        <taxon>Pseudomonadati</taxon>
        <taxon>Pseudomonadota</taxon>
        <taxon>Gammaproteobacteria</taxon>
        <taxon>Vibrionales</taxon>
        <taxon>Vibrionaceae</taxon>
        <taxon>Vibrio</taxon>
    </lineage>
</organism>
<feature type="transmembrane region" description="Helical" evidence="8">
    <location>
        <begin position="163"/>
        <end position="187"/>
    </location>
</feature>